<name>A0A9W6LUR4_9HYPH</name>
<keyword evidence="4" id="KW-1185">Reference proteome</keyword>
<sequence>MEANVRGLLIAEMSQRARQSEAVRREAKDRDKGLLEWGARSGGRRSASSPIAQEHSRISPMTPLPRAESVDRILRGATITGGEDEEKRRTLPQVSGKGQKAAPGDQSKSRKPTVGRGASLTSRAGALAQGYQPAVVKVVSYAHGAARASATANYVDRDDAVLETHEGIELKGREAINAEIGAWSEDFEQRAESQDVSAVRLHVAGLTDRDADRAILKQSVEAAFKGHSYAYRIETLQNGAIEARAVVAFAGTPEQPATEGEKPKTERFSVTERQIGAGDEGFRERVFAPKFEARMKARIEEATGLGQHRLSIEPGAPGHGQSSVIHRLTQLTERAPAISSSGAELKDASAIQAEGRAWRRDLRSFSPRDTMHMIVSAKAGTDVEAFTKSVRSFLHEQFADHKFMFGVHTDKAEAGHIHAHAIVTVRNAEGQKIHPGPEDFRVWRETFAEHAQESALKIVATSAADRASSQSYGPRDKAIADAAERPRLGREARDRAYSSDPANQPLIDNARRRIETARDNPIRFPTTVRQLITGDSALSAWSAVAKEQPHNEIATANVSRLLTSQIAGETLVTLSKLSILPDHNRRPEMALSSEKMNADLKVLNAAVDNVTAVLPEGSQRQFMDRAGAYLEKIAERVDLQRALEMRTPQAQAALQPVVADAQRIAVAETREATASQRVADRAVALERRAASSPDAPAGSPSEIDTKRSLVRHAEQLAAADGLKAVAAQEAQRALMANAAAPLAATVAADARLEELRIKQAATLKALTQDRANVSEAEIEAEQ</sequence>
<feature type="compositionally biased region" description="Basic and acidic residues" evidence="1">
    <location>
        <begin position="18"/>
        <end position="34"/>
    </location>
</feature>
<dbReference type="Pfam" id="PF03432">
    <property type="entry name" value="Relaxase"/>
    <property type="match status" value="1"/>
</dbReference>
<dbReference type="InterPro" id="IPR005094">
    <property type="entry name" value="Endonuclease_MobA/VirD2"/>
</dbReference>
<reference evidence="3" key="1">
    <citation type="journal article" date="2023" name="Int. J. Syst. Evol. Microbiol.">
        <title>Methylocystis iwaonis sp. nov., a type II methane-oxidizing bacterium from surface soil of a rice paddy field in Japan, and emended description of the genus Methylocystis (ex Whittenbury et al. 1970) Bowman et al. 1993.</title>
        <authorList>
            <person name="Kaise H."/>
            <person name="Sawadogo J.B."/>
            <person name="Alam M.S."/>
            <person name="Ueno C."/>
            <person name="Dianou D."/>
            <person name="Shinjo R."/>
            <person name="Asakawa S."/>
        </authorList>
    </citation>
    <scope>NUCLEOTIDE SEQUENCE</scope>
    <source>
        <strain evidence="3">LMG27198</strain>
    </source>
</reference>
<evidence type="ECO:0000256" key="1">
    <source>
        <dbReference type="SAM" id="MobiDB-lite"/>
    </source>
</evidence>
<evidence type="ECO:0000259" key="2">
    <source>
        <dbReference type="Pfam" id="PF03432"/>
    </source>
</evidence>
<protein>
    <recommendedName>
        <fullName evidence="2">MobA/VirD2-like nuclease domain-containing protein</fullName>
    </recommendedName>
</protein>
<gene>
    <name evidence="3" type="ORF">LMG27198_47610</name>
</gene>
<evidence type="ECO:0000313" key="4">
    <source>
        <dbReference type="Proteomes" id="UP001144323"/>
    </source>
</evidence>
<proteinExistence type="predicted"/>
<organism evidence="3 4">
    <name type="scientific">Methylocystis echinoides</name>
    <dbReference type="NCBI Taxonomy" id="29468"/>
    <lineage>
        <taxon>Bacteria</taxon>
        <taxon>Pseudomonadati</taxon>
        <taxon>Pseudomonadota</taxon>
        <taxon>Alphaproteobacteria</taxon>
        <taxon>Hyphomicrobiales</taxon>
        <taxon>Methylocystaceae</taxon>
        <taxon>Methylocystis</taxon>
    </lineage>
</organism>
<accession>A0A9W6LUR4</accession>
<evidence type="ECO:0000313" key="3">
    <source>
        <dbReference type="EMBL" id="GLI95769.1"/>
    </source>
</evidence>
<feature type="region of interest" description="Disordered" evidence="1">
    <location>
        <begin position="686"/>
        <end position="706"/>
    </location>
</feature>
<feature type="domain" description="MobA/VirD2-like nuclease" evidence="2">
    <location>
        <begin position="333"/>
        <end position="454"/>
    </location>
</feature>
<feature type="compositionally biased region" description="Low complexity" evidence="1">
    <location>
        <begin position="690"/>
        <end position="701"/>
    </location>
</feature>
<feature type="region of interest" description="Disordered" evidence="1">
    <location>
        <begin position="15"/>
        <end position="118"/>
    </location>
</feature>
<dbReference type="AlphaFoldDB" id="A0A9W6LUR4"/>
<comment type="caution">
    <text evidence="3">The sequence shown here is derived from an EMBL/GenBank/DDBJ whole genome shotgun (WGS) entry which is preliminary data.</text>
</comment>
<dbReference type="Proteomes" id="UP001144323">
    <property type="component" value="Unassembled WGS sequence"/>
</dbReference>
<dbReference type="EMBL" id="BSEC01000005">
    <property type="protein sequence ID" value="GLI95769.1"/>
    <property type="molecule type" value="Genomic_DNA"/>
</dbReference>